<proteinExistence type="predicted"/>
<feature type="region of interest" description="Disordered" evidence="1">
    <location>
        <begin position="49"/>
        <end position="118"/>
    </location>
</feature>
<evidence type="ECO:0000256" key="1">
    <source>
        <dbReference type="SAM" id="MobiDB-lite"/>
    </source>
</evidence>
<sequence>MNLPDIEKSSSTSPLDENSFHSLVSQERTTLNPNAVCFDAPSEVYKLSWPELPPQLDDGDGGIMSEIITPSLSQSPSKNDLTCDGPGDDSNYDAPISSPAENADGNQPEPEGTGENSPIAFNLYQRQSQIYANLHHLPVLTQHSVPVILPPTVELQGQILFNLETDPVPSATGTMQIHSNCSFSTNQGMPFLQQMHGYHDGPVFENYNVSIPPPVFYGYPVPDAENKNEINPQHRCCSGGEQVVEFQTPQKDNISNLPIKIPSWAKLTLEEEEENDSNVFPISSSSSSRAPRLVEYIGDQYHSKNPHTRRTILLNQRRSSDDDPIVLYRFYQFSCSCQGKVWFSPLHRAREGCYCRDCHKFVKPFGHIDGLTPYMGHELCYAKFQCHHCGRSWSCQKSRSNFPDNCFSCGRIVYPYYQVSHSVLRRKITRQSDNGAIRSFRNWTYSASSSSVDDDESYQEVLRHVSPQSQAAAEVTPTRTPIGSGKISVGASEGTRTSSASNVCLLETCNQNQNRMLHLPGGKRFSLPCRSLSDTVLVIGDRHHVHHSHQQRGTLNKGEQGRTGFGLRPHHHHRK</sequence>
<feature type="compositionally biased region" description="Polar residues" evidence="1">
    <location>
        <begin position="9"/>
        <end position="26"/>
    </location>
</feature>
<accession>A0A226EGX3</accession>
<dbReference type="EMBL" id="LNIX01000003">
    <property type="protein sequence ID" value="OXA56852.1"/>
    <property type="molecule type" value="Genomic_DNA"/>
</dbReference>
<feature type="compositionally biased region" description="Polar residues" evidence="1">
    <location>
        <begin position="68"/>
        <end position="80"/>
    </location>
</feature>
<feature type="region of interest" description="Disordered" evidence="1">
    <location>
        <begin position="1"/>
        <end position="26"/>
    </location>
</feature>
<evidence type="ECO:0000313" key="3">
    <source>
        <dbReference type="Proteomes" id="UP000198287"/>
    </source>
</evidence>
<feature type="region of interest" description="Disordered" evidence="1">
    <location>
        <begin position="544"/>
        <end position="575"/>
    </location>
</feature>
<comment type="caution">
    <text evidence="2">The sequence shown here is derived from an EMBL/GenBank/DDBJ whole genome shotgun (WGS) entry which is preliminary data.</text>
</comment>
<dbReference type="Proteomes" id="UP000198287">
    <property type="component" value="Unassembled WGS sequence"/>
</dbReference>
<keyword evidence="3" id="KW-1185">Reference proteome</keyword>
<organism evidence="2 3">
    <name type="scientific">Folsomia candida</name>
    <name type="common">Springtail</name>
    <dbReference type="NCBI Taxonomy" id="158441"/>
    <lineage>
        <taxon>Eukaryota</taxon>
        <taxon>Metazoa</taxon>
        <taxon>Ecdysozoa</taxon>
        <taxon>Arthropoda</taxon>
        <taxon>Hexapoda</taxon>
        <taxon>Collembola</taxon>
        <taxon>Entomobryomorpha</taxon>
        <taxon>Isotomoidea</taxon>
        <taxon>Isotomidae</taxon>
        <taxon>Proisotominae</taxon>
        <taxon>Folsomia</taxon>
    </lineage>
</organism>
<reference evidence="2 3" key="1">
    <citation type="submission" date="2015-12" db="EMBL/GenBank/DDBJ databases">
        <title>The genome of Folsomia candida.</title>
        <authorList>
            <person name="Faddeeva A."/>
            <person name="Derks M.F."/>
            <person name="Anvar Y."/>
            <person name="Smit S."/>
            <person name="Van Straalen N."/>
            <person name="Roelofs D."/>
        </authorList>
    </citation>
    <scope>NUCLEOTIDE SEQUENCE [LARGE SCALE GENOMIC DNA]</scope>
    <source>
        <strain evidence="2 3">VU population</strain>
        <tissue evidence="2">Whole body</tissue>
    </source>
</reference>
<protein>
    <submittedName>
        <fullName evidence="2">Zinc finger CCHC domain-containing protein 24</fullName>
    </submittedName>
</protein>
<name>A0A226EGX3_FOLCA</name>
<dbReference type="AlphaFoldDB" id="A0A226EGX3"/>
<evidence type="ECO:0000313" key="2">
    <source>
        <dbReference type="EMBL" id="OXA56852.1"/>
    </source>
</evidence>
<gene>
    <name evidence="2" type="ORF">Fcan01_06965</name>
</gene>